<evidence type="ECO:0000256" key="2">
    <source>
        <dbReference type="ARBA" id="ARBA00004613"/>
    </source>
</evidence>
<dbReference type="GO" id="GO:0005198">
    <property type="term" value="F:structural molecule activity"/>
    <property type="evidence" value="ECO:0007669"/>
    <property type="project" value="UniProtKB-UniRule"/>
</dbReference>
<dbReference type="Pfam" id="PF00460">
    <property type="entry name" value="Flg_bb_rod"/>
    <property type="match status" value="1"/>
</dbReference>
<dbReference type="InterPro" id="IPR053927">
    <property type="entry name" value="FlgK_helical"/>
</dbReference>
<keyword evidence="12" id="KW-1185">Reference proteome</keyword>
<dbReference type="InterPro" id="IPR002371">
    <property type="entry name" value="FlgK"/>
</dbReference>
<dbReference type="RefSeq" id="WP_126401063.1">
    <property type="nucleotide sequence ID" value="NZ_AP018907.1"/>
</dbReference>
<dbReference type="GO" id="GO:0005576">
    <property type="term" value="C:extracellular region"/>
    <property type="evidence" value="ECO:0007669"/>
    <property type="project" value="UniProtKB-SubCell"/>
</dbReference>
<evidence type="ECO:0000256" key="8">
    <source>
        <dbReference type="SAM" id="SignalP"/>
    </source>
</evidence>
<feature type="domain" description="Flagellar basal body rod protein N-terminal" evidence="9">
    <location>
        <begin position="8"/>
        <end position="37"/>
    </location>
</feature>
<feature type="chain" id="PRO_5016558246" description="Flagellar hook-associated protein 1" evidence="8">
    <location>
        <begin position="32"/>
        <end position="582"/>
    </location>
</feature>
<accession>A0A348G2V8</accession>
<dbReference type="GO" id="GO:0009425">
    <property type="term" value="C:bacterial-type flagellum basal body"/>
    <property type="evidence" value="ECO:0007669"/>
    <property type="project" value="UniProtKB-SubCell"/>
</dbReference>
<evidence type="ECO:0000256" key="1">
    <source>
        <dbReference type="ARBA" id="ARBA00004117"/>
    </source>
</evidence>
<name>A0A348G2V8_9HYPH</name>
<gene>
    <name evidence="11" type="primary">flaN</name>
    <name evidence="7" type="synonym">flgK</name>
    <name evidence="11" type="ORF">BLTE_25760</name>
</gene>
<dbReference type="SUPFAM" id="SSF64518">
    <property type="entry name" value="Phase 1 flagellin"/>
    <property type="match status" value="1"/>
</dbReference>
<dbReference type="InterPro" id="IPR001444">
    <property type="entry name" value="Flag_bb_rod_N"/>
</dbReference>
<evidence type="ECO:0000256" key="7">
    <source>
        <dbReference type="RuleBase" id="RU362065"/>
    </source>
</evidence>
<dbReference type="GO" id="GO:0044780">
    <property type="term" value="P:bacterial-type flagellum assembly"/>
    <property type="evidence" value="ECO:0007669"/>
    <property type="project" value="InterPro"/>
</dbReference>
<dbReference type="KEGG" id="blag:BLTE_25760"/>
<feature type="signal peptide" evidence="8">
    <location>
        <begin position="1"/>
        <end position="31"/>
    </location>
</feature>
<dbReference type="AlphaFoldDB" id="A0A348G2V8"/>
<proteinExistence type="inferred from homology"/>
<keyword evidence="6 7" id="KW-0975">Bacterial flagellum</keyword>
<dbReference type="EMBL" id="AP018907">
    <property type="protein sequence ID" value="BBF93891.1"/>
    <property type="molecule type" value="Genomic_DNA"/>
</dbReference>
<evidence type="ECO:0000256" key="6">
    <source>
        <dbReference type="ARBA" id="ARBA00023143"/>
    </source>
</evidence>
<dbReference type="Proteomes" id="UP000266934">
    <property type="component" value="Chromosome"/>
</dbReference>
<evidence type="ECO:0000313" key="11">
    <source>
        <dbReference type="EMBL" id="BBF93891.1"/>
    </source>
</evidence>
<comment type="subcellular location">
    <subcellularLocation>
        <location evidence="1">Bacterial flagellum basal body</location>
    </subcellularLocation>
    <subcellularLocation>
        <location evidence="2 7">Secreted</location>
    </subcellularLocation>
</comment>
<reference evidence="11 12" key="1">
    <citation type="submission" date="2018-08" db="EMBL/GenBank/DDBJ databases">
        <title>Complete genome sequencing of Blastochloris tepida GI.</title>
        <authorList>
            <person name="Tsukatani Y."/>
            <person name="Mori H."/>
        </authorList>
    </citation>
    <scope>NUCLEOTIDE SEQUENCE [LARGE SCALE GENOMIC DNA]</scope>
    <source>
        <strain evidence="11 12">GI</strain>
    </source>
</reference>
<dbReference type="GO" id="GO:0009424">
    <property type="term" value="C:bacterial-type flagellum hook"/>
    <property type="evidence" value="ECO:0007669"/>
    <property type="project" value="UniProtKB-UniRule"/>
</dbReference>
<organism evidence="11 12">
    <name type="scientific">Blastochloris tepida</name>
    <dbReference type="NCBI Taxonomy" id="2233851"/>
    <lineage>
        <taxon>Bacteria</taxon>
        <taxon>Pseudomonadati</taxon>
        <taxon>Pseudomonadota</taxon>
        <taxon>Alphaproteobacteria</taxon>
        <taxon>Hyphomicrobiales</taxon>
        <taxon>Blastochloridaceae</taxon>
        <taxon>Blastochloris</taxon>
    </lineage>
</organism>
<sequence length="582" mass="59214">MSFSAIRNIATSSLMATSVQVSLTSSNIANADVEGYTRKTATQVATSTAGVGAGTMITGVTSKVDKYLVKALVESISVLGAAETKASYTDRLQSLFGQTFGGDDTDTGTSLGNTLASLGTALTTLAATPEGESLQAAVIDQFEAVAIQLRETSRSVQDLRAEADGSIEAVISDVNAALEDISSLNKQIVAAQARGDSTADLEDRRNTALQTVADKMNVTYFTNSAGVMYVYSASGSPLVDSSAHTLAYESVGAVTSSTVFNAITVDGKNITSSITSGEIGALIDLRDNLLPAVQDELDEFAGEFIDAINAVYNQGTSLPPAATLTGSAVVDPADALSATGTVRIAVVNDDGTLASYADLDLSTYATVGDLASAIDGLAGVSAYFDASGHLVVSADASGTGIAINEMSSSVGADGEGMSSYFGLNDLLTGTSATDINVRADLLATPGLLSSSRLSSAATLTAGSQVVTVGDSTIASKLYDTLNGTHAFSAAGRLGNSSTSFASYAADIISDVAAISQSAETAHKTSEAAQTTLADSLASQAGVNIDEETARLSELEDLYSVATQIIAALNDMFDALLQAARTA</sequence>
<dbReference type="Pfam" id="PF22638">
    <property type="entry name" value="FlgK_D1"/>
    <property type="match status" value="1"/>
</dbReference>
<evidence type="ECO:0000256" key="5">
    <source>
        <dbReference type="ARBA" id="ARBA00022525"/>
    </source>
</evidence>
<evidence type="ECO:0000256" key="4">
    <source>
        <dbReference type="ARBA" id="ARBA00016244"/>
    </source>
</evidence>
<evidence type="ECO:0000256" key="3">
    <source>
        <dbReference type="ARBA" id="ARBA00009677"/>
    </source>
</evidence>
<protein>
    <recommendedName>
        <fullName evidence="4 7">Flagellar hook-associated protein 1</fullName>
        <shortName evidence="7">HAP1</shortName>
    </recommendedName>
</protein>
<keyword evidence="11" id="KW-0282">Flagellum</keyword>
<evidence type="ECO:0000259" key="10">
    <source>
        <dbReference type="Pfam" id="PF22638"/>
    </source>
</evidence>
<feature type="domain" description="Flagellar hook-associated protein FlgK helical" evidence="10">
    <location>
        <begin position="106"/>
        <end position="318"/>
    </location>
</feature>
<dbReference type="PRINTS" id="PR01005">
    <property type="entry name" value="FLGHOOKAP1"/>
</dbReference>
<keyword evidence="5 7" id="KW-0964">Secreted</keyword>
<comment type="similarity">
    <text evidence="3 7">Belongs to the flagella basal body rod proteins family.</text>
</comment>
<evidence type="ECO:0000259" key="9">
    <source>
        <dbReference type="Pfam" id="PF00460"/>
    </source>
</evidence>
<dbReference type="PANTHER" id="PTHR30033:SF1">
    <property type="entry name" value="FLAGELLAR HOOK-ASSOCIATED PROTEIN 1"/>
    <property type="match status" value="1"/>
</dbReference>
<evidence type="ECO:0000313" key="12">
    <source>
        <dbReference type="Proteomes" id="UP000266934"/>
    </source>
</evidence>
<keyword evidence="11" id="KW-0966">Cell projection</keyword>
<keyword evidence="11" id="KW-0969">Cilium</keyword>
<dbReference type="OrthoDB" id="7181295at2"/>
<dbReference type="NCBIfam" id="TIGR02492">
    <property type="entry name" value="flgK_ends"/>
    <property type="match status" value="1"/>
</dbReference>
<dbReference type="PANTHER" id="PTHR30033">
    <property type="entry name" value="FLAGELLAR HOOK-ASSOCIATED PROTEIN 1"/>
    <property type="match status" value="1"/>
</dbReference>
<keyword evidence="8" id="KW-0732">Signal</keyword>